<dbReference type="RefSeq" id="WP_264789193.1">
    <property type="nucleotide sequence ID" value="NZ_AP026867.1"/>
</dbReference>
<feature type="repeat" description="TPR" evidence="1">
    <location>
        <begin position="184"/>
        <end position="217"/>
    </location>
</feature>
<dbReference type="PANTHER" id="PTHR10098:SF108">
    <property type="entry name" value="TETRATRICOPEPTIDE REPEAT PROTEIN 28"/>
    <property type="match status" value="1"/>
</dbReference>
<dbReference type="Proteomes" id="UP001060919">
    <property type="component" value="Chromosome"/>
</dbReference>
<dbReference type="Pfam" id="PF12770">
    <property type="entry name" value="CHAT"/>
    <property type="match status" value="1"/>
</dbReference>
<dbReference type="InterPro" id="IPR011990">
    <property type="entry name" value="TPR-like_helical_dom_sf"/>
</dbReference>
<reference evidence="5" key="1">
    <citation type="submission" date="2022-09" db="EMBL/GenBank/DDBJ databases">
        <title>Aureispira anguillicida sp. nov., isolated from Leptocephalus of Japanese eel Anguilla japonica.</title>
        <authorList>
            <person name="Yuasa K."/>
            <person name="Mekata T."/>
            <person name="Ikunari K."/>
        </authorList>
    </citation>
    <scope>NUCLEOTIDE SEQUENCE</scope>
    <source>
        <strain evidence="5">EL160426</strain>
    </source>
</reference>
<evidence type="ECO:0000313" key="5">
    <source>
        <dbReference type="EMBL" id="BDS13950.1"/>
    </source>
</evidence>
<organism evidence="5 6">
    <name type="scientific">Aureispira anguillae</name>
    <dbReference type="NCBI Taxonomy" id="2864201"/>
    <lineage>
        <taxon>Bacteria</taxon>
        <taxon>Pseudomonadati</taxon>
        <taxon>Bacteroidota</taxon>
        <taxon>Saprospiria</taxon>
        <taxon>Saprospirales</taxon>
        <taxon>Saprospiraceae</taxon>
        <taxon>Aureispira</taxon>
    </lineage>
</organism>
<feature type="domain" description="CHAT" evidence="4">
    <location>
        <begin position="685"/>
        <end position="973"/>
    </location>
</feature>
<evidence type="ECO:0000256" key="2">
    <source>
        <dbReference type="SAM" id="Phobius"/>
    </source>
</evidence>
<keyword evidence="3" id="KW-0732">Signal</keyword>
<dbReference type="SMART" id="SM00028">
    <property type="entry name" value="TPR"/>
    <property type="match status" value="8"/>
</dbReference>
<feature type="signal peptide" evidence="3">
    <location>
        <begin position="1"/>
        <end position="19"/>
    </location>
</feature>
<keyword evidence="6" id="KW-1185">Reference proteome</keyword>
<dbReference type="SUPFAM" id="SSF48452">
    <property type="entry name" value="TPR-like"/>
    <property type="match status" value="3"/>
</dbReference>
<proteinExistence type="predicted"/>
<evidence type="ECO:0000259" key="4">
    <source>
        <dbReference type="Pfam" id="PF12770"/>
    </source>
</evidence>
<dbReference type="InterPro" id="IPR019734">
    <property type="entry name" value="TPR_rpt"/>
</dbReference>
<feature type="transmembrane region" description="Helical" evidence="2">
    <location>
        <begin position="986"/>
        <end position="1007"/>
    </location>
</feature>
<evidence type="ECO:0000313" key="6">
    <source>
        <dbReference type="Proteomes" id="UP001060919"/>
    </source>
</evidence>
<dbReference type="KEGG" id="aup:AsAng_0047130"/>
<dbReference type="Gene3D" id="1.25.40.10">
    <property type="entry name" value="Tetratricopeptide repeat domain"/>
    <property type="match status" value="3"/>
</dbReference>
<sequence>MKVLLFLLFFLAFNNWVLSQDGSAAQVFINKANEAIEAGDLPKADLLLLQAAEIYDNTNNWPAYFDCAVTRVENHIQMGEYEKGIQAASNYIEEANRVNYKAISISLLHKNIGKIHYIQDNYKAAFPQLEQAALIRENINPNDPDLARDYYNLGVISRYAERYNRAIEFLDEAVKLQEDENVLARIYTELGSNYKLIGNFRKSLDYQEQAIRILEKEKDDSAMAIALLEKGATLTELKQSGNDLIYLKQALVLFQSPQLLDYTNQVNCCQQIAYAFFKAPETNELQNNLDSAQFYYRKALAIAKKHLPKDNPYSIQVLFNLSSVLADQGKMEQAELLLEQAEAKSSNIYAPKSLEAVASLATRATFYRLQGKYAEALQYEQQQLISLIKNYNQKDIWDLPTLQQATNSLSYDMITDVLASKARCWYLYYKYGTKEVKKLEAALQTIRLFDQVVNRIRADFSSSGSNIAWSDLTLDAYENAIETCIALAKATGDLNYHQQALYFSEKSKGLSLLESFQNTKAQQVSGLSEKDLIKEREMKLDIIDLEQKVFQLTQEENPNLQETIKKLKKQIFLKRETYQDFLKNLEINNPQYYQTKYQLNILNLEQIRSLLKEDQALIEYFVGDSSIYAFKITQTTFELIPLDGQESMLDRVGDLRESIYGYFLSNKERDRQMHSKFAKQYAERAYQMYQKLIEPLGSLPKRLLIVPAGPMCDMPFEPLLTEKVNTPNQYKSHPFLLRKHSISYCYSATLLQEMMNKIHLETEHTYAGFAPSFGKHATSVIRGKRYSLSPLTFNQPEVEKISALLGTGTVFKDRDATEEQFKQIASNYKIIHFATHGMANSDNPDYSLLAFTEIKDEQENEFLYVSDLYNLELNAEMVVLSACETALGKNFRGEGIMSLARGFSYAGAKSIFTTLWSVNDQSTYAIINGYYHFLQKGMDKDEALSLSKLHYIDHANNVMAHPFLWSPYILIGDTTPIAAITKTPNWVLISGGSVLFLLLLGLGNYFFKKKQ</sequence>
<feature type="repeat" description="TPR" evidence="1">
    <location>
        <begin position="147"/>
        <end position="180"/>
    </location>
</feature>
<evidence type="ECO:0000256" key="1">
    <source>
        <dbReference type="PROSITE-ProRule" id="PRU00339"/>
    </source>
</evidence>
<accession>A0A915YJ10</accession>
<protein>
    <submittedName>
        <fullName evidence="5">CHAT domain-containing protein</fullName>
    </submittedName>
</protein>
<evidence type="ECO:0000256" key="3">
    <source>
        <dbReference type="SAM" id="SignalP"/>
    </source>
</evidence>
<keyword evidence="2" id="KW-0812">Transmembrane</keyword>
<gene>
    <name evidence="5" type="ORF">AsAng_0047130</name>
</gene>
<dbReference type="AlphaFoldDB" id="A0A915YJ10"/>
<name>A0A915YJ10_9BACT</name>
<keyword evidence="1" id="KW-0802">TPR repeat</keyword>
<keyword evidence="2" id="KW-0472">Membrane</keyword>
<dbReference type="EMBL" id="AP026867">
    <property type="protein sequence ID" value="BDS13950.1"/>
    <property type="molecule type" value="Genomic_DNA"/>
</dbReference>
<dbReference type="Pfam" id="PF13181">
    <property type="entry name" value="TPR_8"/>
    <property type="match status" value="1"/>
</dbReference>
<feature type="chain" id="PRO_5036734538" evidence="3">
    <location>
        <begin position="20"/>
        <end position="1011"/>
    </location>
</feature>
<dbReference type="InterPro" id="IPR024983">
    <property type="entry name" value="CHAT_dom"/>
</dbReference>
<dbReference type="Pfam" id="PF13424">
    <property type="entry name" value="TPR_12"/>
    <property type="match status" value="1"/>
</dbReference>
<keyword evidence="2" id="KW-1133">Transmembrane helix</keyword>
<dbReference type="PANTHER" id="PTHR10098">
    <property type="entry name" value="RAPSYN-RELATED"/>
    <property type="match status" value="1"/>
</dbReference>
<dbReference type="PROSITE" id="PS50005">
    <property type="entry name" value="TPR"/>
    <property type="match status" value="2"/>
</dbReference>